<accession>A0A0U3C9N7</accession>
<gene>
    <name evidence="1" type="ORF">RD2015_1002</name>
</gene>
<dbReference type="SUPFAM" id="SSF52833">
    <property type="entry name" value="Thioredoxin-like"/>
    <property type="match status" value="1"/>
</dbReference>
<dbReference type="CDD" id="cd02976">
    <property type="entry name" value="NrdH"/>
    <property type="match status" value="1"/>
</dbReference>
<organism evidence="1 2">
    <name type="scientific">Roseateles depolymerans</name>
    <dbReference type="NCBI Taxonomy" id="76731"/>
    <lineage>
        <taxon>Bacteria</taxon>
        <taxon>Pseudomonadati</taxon>
        <taxon>Pseudomonadota</taxon>
        <taxon>Betaproteobacteria</taxon>
        <taxon>Burkholderiales</taxon>
        <taxon>Sphaerotilaceae</taxon>
        <taxon>Roseateles</taxon>
    </lineage>
</organism>
<dbReference type="Gene3D" id="3.40.30.10">
    <property type="entry name" value="Glutaredoxin"/>
    <property type="match status" value="1"/>
</dbReference>
<dbReference type="KEGG" id="rdp:RD2015_1002"/>
<evidence type="ECO:0000313" key="1">
    <source>
        <dbReference type="EMBL" id="ALV05496.1"/>
    </source>
</evidence>
<reference evidence="1 2" key="1">
    <citation type="submission" date="2015-12" db="EMBL/GenBank/DDBJ databases">
        <title>Complete genome of Roseateles depolymerans KCTC 42856.</title>
        <authorList>
            <person name="Kim K.M."/>
        </authorList>
    </citation>
    <scope>NUCLEOTIDE SEQUENCE [LARGE SCALE GENOMIC DNA]</scope>
    <source>
        <strain evidence="1 2">KCTC 42856</strain>
    </source>
</reference>
<dbReference type="RefSeq" id="WP_083525346.1">
    <property type="nucleotide sequence ID" value="NZ_CP013729.1"/>
</dbReference>
<dbReference type="PROSITE" id="PS51354">
    <property type="entry name" value="GLUTAREDOXIN_2"/>
    <property type="match status" value="1"/>
</dbReference>
<name>A0A0U3C9N7_9BURK</name>
<dbReference type="InterPro" id="IPR036249">
    <property type="entry name" value="Thioredoxin-like_sf"/>
</dbReference>
<sequence>MRNLVAVVIALVLASVAWKQWERHAPPAGVSRSEMRTLAASVRPEEVVMYTTTECGYCHQAKNWLSSNGFAFTECNMSVDARCQSEFQSYHADGTPFLVINRGKKQHLMREGFDTEEFVAALRG</sequence>
<dbReference type="InterPro" id="IPR002109">
    <property type="entry name" value="Glutaredoxin"/>
</dbReference>
<evidence type="ECO:0000313" key="2">
    <source>
        <dbReference type="Proteomes" id="UP000060699"/>
    </source>
</evidence>
<dbReference type="Proteomes" id="UP000060699">
    <property type="component" value="Chromosome"/>
</dbReference>
<dbReference type="STRING" id="76731.RD2015_1002"/>
<dbReference type="Pfam" id="PF00462">
    <property type="entry name" value="Glutaredoxin"/>
    <property type="match status" value="1"/>
</dbReference>
<protein>
    <submittedName>
        <fullName evidence="1">Uncharacterized protein</fullName>
    </submittedName>
</protein>
<dbReference type="AlphaFoldDB" id="A0A0U3C9N7"/>
<keyword evidence="2" id="KW-1185">Reference proteome</keyword>
<dbReference type="EMBL" id="CP013729">
    <property type="protein sequence ID" value="ALV05496.1"/>
    <property type="molecule type" value="Genomic_DNA"/>
</dbReference>
<dbReference type="OrthoDB" id="8991911at2"/>
<proteinExistence type="predicted"/>